<comment type="caution">
    <text evidence="2">The sequence shown here is derived from an EMBL/GenBank/DDBJ whole genome shotgun (WGS) entry which is preliminary data.</text>
</comment>
<dbReference type="EMBL" id="AUZX01003328">
    <property type="protein sequence ID" value="EQD74218.1"/>
    <property type="molecule type" value="Genomic_DNA"/>
</dbReference>
<evidence type="ECO:0000313" key="2">
    <source>
        <dbReference type="EMBL" id="EQD74218.1"/>
    </source>
</evidence>
<reference evidence="2" key="2">
    <citation type="journal article" date="2014" name="ISME J.">
        <title>Microbial stratification in low pH oxic and suboxic macroscopic growths along an acid mine drainage.</title>
        <authorList>
            <person name="Mendez-Garcia C."/>
            <person name="Mesa V."/>
            <person name="Sprenger R.R."/>
            <person name="Richter M."/>
            <person name="Diez M.S."/>
            <person name="Solano J."/>
            <person name="Bargiela R."/>
            <person name="Golyshina O.V."/>
            <person name="Manteca A."/>
            <person name="Ramos J.L."/>
            <person name="Gallego J.R."/>
            <person name="Llorente I."/>
            <person name="Martins Dos Santos V.A."/>
            <person name="Jensen O.N."/>
            <person name="Pelaez A.I."/>
            <person name="Sanchez J."/>
            <person name="Ferrer M."/>
        </authorList>
    </citation>
    <scope>NUCLEOTIDE SEQUENCE</scope>
</reference>
<dbReference type="EC" id="3.4.21.-" evidence="2"/>
<feature type="region of interest" description="Disordered" evidence="1">
    <location>
        <begin position="40"/>
        <end position="72"/>
    </location>
</feature>
<dbReference type="AlphaFoldDB" id="T1C062"/>
<proteinExistence type="predicted"/>
<protein>
    <submittedName>
        <fullName evidence="2">Protein containing Peptidase S16, lon</fullName>
        <ecNumber evidence="2">3.4.21.-</ecNumber>
    </submittedName>
</protein>
<evidence type="ECO:0000256" key="1">
    <source>
        <dbReference type="SAM" id="MobiDB-lite"/>
    </source>
</evidence>
<keyword evidence="2" id="KW-0378">Hydrolase</keyword>
<organism evidence="2">
    <name type="scientific">mine drainage metagenome</name>
    <dbReference type="NCBI Taxonomy" id="410659"/>
    <lineage>
        <taxon>unclassified sequences</taxon>
        <taxon>metagenomes</taxon>
        <taxon>ecological metagenomes</taxon>
    </lineage>
</organism>
<dbReference type="GO" id="GO:0016787">
    <property type="term" value="F:hydrolase activity"/>
    <property type="evidence" value="ECO:0007669"/>
    <property type="project" value="UniProtKB-KW"/>
</dbReference>
<accession>T1C062</accession>
<feature type="non-terminal residue" evidence="2">
    <location>
        <position position="1"/>
    </location>
</feature>
<gene>
    <name evidence="2" type="ORF">B1A_04577</name>
</gene>
<sequence length="72" mass="7613">CKDLVEIPDNIKGRLELHPVRWIDQVLALALEREPVPLPEAGAGESIPPVPAAATPLTPHGEVVVTPAGITH</sequence>
<name>T1C062_9ZZZZ</name>
<reference evidence="2" key="1">
    <citation type="submission" date="2013-08" db="EMBL/GenBank/DDBJ databases">
        <authorList>
            <person name="Mendez C."/>
            <person name="Richter M."/>
            <person name="Ferrer M."/>
            <person name="Sanchez J."/>
        </authorList>
    </citation>
    <scope>NUCLEOTIDE SEQUENCE</scope>
</reference>